<accession>A0AAU6PYK6</accession>
<feature type="domain" description="GyrI-like small molecule binding" evidence="1">
    <location>
        <begin position="21"/>
        <end position="193"/>
    </location>
</feature>
<dbReference type="AlphaFoldDB" id="A0AAU6PYK6"/>
<dbReference type="EMBL" id="CP149782">
    <property type="protein sequence ID" value="WYF43357.1"/>
    <property type="molecule type" value="Genomic_DNA"/>
</dbReference>
<dbReference type="RefSeq" id="WP_339093963.1">
    <property type="nucleotide sequence ID" value="NZ_CP149782.1"/>
</dbReference>
<name>A0AAU6PYK6_9DEIO</name>
<dbReference type="PIRSF" id="PIRSF031644">
    <property type="entry name" value="UCP031644"/>
    <property type="match status" value="1"/>
</dbReference>
<dbReference type="Gene3D" id="3.20.80.10">
    <property type="entry name" value="Regulatory factor, effector binding domain"/>
    <property type="match status" value="1"/>
</dbReference>
<proteinExistence type="predicted"/>
<dbReference type="SUPFAM" id="SSF55136">
    <property type="entry name" value="Probable bacterial effector-binding domain"/>
    <property type="match status" value="1"/>
</dbReference>
<organism evidence="2">
    <name type="scientific">Deinococcus sp. VB142</name>
    <dbReference type="NCBI Taxonomy" id="3112952"/>
    <lineage>
        <taxon>Bacteria</taxon>
        <taxon>Thermotogati</taxon>
        <taxon>Deinococcota</taxon>
        <taxon>Deinococci</taxon>
        <taxon>Deinococcales</taxon>
        <taxon>Deinococcaceae</taxon>
        <taxon>Deinococcus</taxon>
    </lineage>
</organism>
<dbReference type="InterPro" id="IPR029442">
    <property type="entry name" value="GyrI-like"/>
</dbReference>
<gene>
    <name evidence="2" type="ORF">WDJ50_07905</name>
</gene>
<protein>
    <submittedName>
        <fullName evidence="2">GyrI-like domain-containing protein</fullName>
    </submittedName>
</protein>
<sequence>MTKLDLKKEQRHLYAPRAGEIGVVDVPAMNFLMVDGAGDPNGNPAYVDAVTALFSVSYTLKFALKCGGQDYAVMPLEGLWWADDWGAFLGTDRAGWRWTMMIRQPDFVTPEQVQEAVRVARQKKPLPALDGLRFESFAEGKAAQLLHIGPYSEEGPNIQRLHAFIEQRGQLSGKHHEIYLSDIRKAAPERWKTVLRQPMTEGQP</sequence>
<dbReference type="InterPro" id="IPR008319">
    <property type="entry name" value="GyrI-like_CCH_Lin2189-like"/>
</dbReference>
<evidence type="ECO:0000259" key="1">
    <source>
        <dbReference type="Pfam" id="PF06445"/>
    </source>
</evidence>
<dbReference type="InterPro" id="IPR011256">
    <property type="entry name" value="Reg_factor_effector_dom_sf"/>
</dbReference>
<evidence type="ECO:0000313" key="2">
    <source>
        <dbReference type="EMBL" id="WYF43357.1"/>
    </source>
</evidence>
<dbReference type="Pfam" id="PF06445">
    <property type="entry name" value="GyrI-like"/>
    <property type="match status" value="1"/>
</dbReference>
<reference evidence="2" key="1">
    <citation type="submission" date="2024-03" db="EMBL/GenBank/DDBJ databases">
        <title>Deinococcus weizhi sp. nov., isolated from human skin.</title>
        <authorList>
            <person name="Wei Z."/>
            <person name="Tian F."/>
            <person name="Yang C."/>
            <person name="Xin L.T."/>
            <person name="Wen Z.J."/>
            <person name="Lan K.C."/>
            <person name="Yu L."/>
            <person name="Zhe W."/>
            <person name="Dan F.D."/>
            <person name="Jun W."/>
            <person name="Rui Z."/>
            <person name="Yong X.J."/>
            <person name="Ting Y."/>
            <person name="Wei X."/>
            <person name="Xu Z.G."/>
            <person name="Xin Z."/>
            <person name="Dong F.G."/>
            <person name="Ni X.M."/>
            <person name="Zheng M.G."/>
            <person name="Chun Y."/>
            <person name="Qian W.X."/>
        </authorList>
    </citation>
    <scope>NUCLEOTIDE SEQUENCE</scope>
    <source>
        <strain evidence="2">VB142</strain>
    </source>
</reference>